<protein>
    <recommendedName>
        <fullName evidence="7">ABC transmembrane type-1 domain-containing protein</fullName>
    </recommendedName>
</protein>
<dbReference type="InterPro" id="IPR051204">
    <property type="entry name" value="ABC_transp_perm/SBD"/>
</dbReference>
<keyword evidence="2 6" id="KW-0813">Transport</keyword>
<name>A0A402B2F7_9CHLR</name>
<dbReference type="EMBL" id="BIFT01000001">
    <property type="protein sequence ID" value="GCE25532.1"/>
    <property type="molecule type" value="Genomic_DNA"/>
</dbReference>
<dbReference type="PANTHER" id="PTHR30177">
    <property type="entry name" value="GLYCINE BETAINE/L-PROLINE TRANSPORT SYSTEM PERMEASE PROTEIN PROW"/>
    <property type="match status" value="1"/>
</dbReference>
<dbReference type="SUPFAM" id="SSF161098">
    <property type="entry name" value="MetI-like"/>
    <property type="match status" value="1"/>
</dbReference>
<feature type="domain" description="ABC transmembrane type-1" evidence="7">
    <location>
        <begin position="22"/>
        <end position="203"/>
    </location>
</feature>
<organism evidence="8 9">
    <name type="scientific">Dictyobacter alpinus</name>
    <dbReference type="NCBI Taxonomy" id="2014873"/>
    <lineage>
        <taxon>Bacteria</taxon>
        <taxon>Bacillati</taxon>
        <taxon>Chloroflexota</taxon>
        <taxon>Ktedonobacteria</taxon>
        <taxon>Ktedonobacterales</taxon>
        <taxon>Dictyobacteraceae</taxon>
        <taxon>Dictyobacter</taxon>
    </lineage>
</organism>
<keyword evidence="5 6" id="KW-0472">Membrane</keyword>
<dbReference type="GO" id="GO:0031460">
    <property type="term" value="P:glycine betaine transport"/>
    <property type="evidence" value="ECO:0007669"/>
    <property type="project" value="TreeGrafter"/>
</dbReference>
<evidence type="ECO:0000313" key="8">
    <source>
        <dbReference type="EMBL" id="GCE25532.1"/>
    </source>
</evidence>
<comment type="caution">
    <text evidence="8">The sequence shown here is derived from an EMBL/GenBank/DDBJ whole genome shotgun (WGS) entry which is preliminary data.</text>
</comment>
<dbReference type="Gene3D" id="1.10.3720.10">
    <property type="entry name" value="MetI-like"/>
    <property type="match status" value="1"/>
</dbReference>
<sequence length="220" mass="23377">MKYLLSAYNYDLSDPTSIPNLALQHLYLVGLTMLISLIIAIPVGILVARNRWLYTPVITFTGVLYSIPGIALIALLITVPMFGLSIATIIVPLVAYTQLVLIRNTAAAINGVDPLLLEVGKAMGMSRWQLLRRVTLPLALPVIIAGIRIATVTTVGTASLASLVDEGGLGDLIFKNLTSFDEQAIIAGAILMSLFAVLADLILLGVQILLSRGRSATAVA</sequence>
<dbReference type="Proteomes" id="UP000287171">
    <property type="component" value="Unassembled WGS sequence"/>
</dbReference>
<proteinExistence type="inferred from homology"/>
<dbReference type="PANTHER" id="PTHR30177:SF4">
    <property type="entry name" value="OSMOPROTECTANT IMPORT PERMEASE PROTEIN OSMW"/>
    <property type="match status" value="1"/>
</dbReference>
<evidence type="ECO:0000256" key="2">
    <source>
        <dbReference type="ARBA" id="ARBA00022448"/>
    </source>
</evidence>
<dbReference type="GO" id="GO:0055085">
    <property type="term" value="P:transmembrane transport"/>
    <property type="evidence" value="ECO:0007669"/>
    <property type="project" value="InterPro"/>
</dbReference>
<dbReference type="CDD" id="cd06261">
    <property type="entry name" value="TM_PBP2"/>
    <property type="match status" value="1"/>
</dbReference>
<evidence type="ECO:0000259" key="7">
    <source>
        <dbReference type="PROSITE" id="PS50928"/>
    </source>
</evidence>
<comment type="subcellular location">
    <subcellularLocation>
        <location evidence="6">Cell membrane</location>
        <topology evidence="6">Multi-pass membrane protein</topology>
    </subcellularLocation>
    <subcellularLocation>
        <location evidence="1">Membrane</location>
        <topology evidence="1">Multi-pass membrane protein</topology>
    </subcellularLocation>
</comment>
<dbReference type="InterPro" id="IPR035906">
    <property type="entry name" value="MetI-like_sf"/>
</dbReference>
<dbReference type="OrthoDB" id="9801163at2"/>
<reference evidence="9" key="1">
    <citation type="submission" date="2018-12" db="EMBL/GenBank/DDBJ databases">
        <title>Tengunoibacter tsumagoiensis gen. nov., sp. nov., Dictyobacter kobayashii sp. nov., D. alpinus sp. nov., and D. joshuensis sp. nov. and description of Dictyobacteraceae fam. nov. within the order Ktedonobacterales isolated from Tengu-no-mugimeshi.</title>
        <authorList>
            <person name="Wang C.M."/>
            <person name="Zheng Y."/>
            <person name="Sakai Y."/>
            <person name="Toyoda A."/>
            <person name="Minakuchi Y."/>
            <person name="Abe K."/>
            <person name="Yokota A."/>
            <person name="Yabe S."/>
        </authorList>
    </citation>
    <scope>NUCLEOTIDE SEQUENCE [LARGE SCALE GENOMIC DNA]</scope>
    <source>
        <strain evidence="9">Uno16</strain>
    </source>
</reference>
<gene>
    <name evidence="8" type="ORF">KDA_10160</name>
</gene>
<feature type="transmembrane region" description="Helical" evidence="6">
    <location>
        <begin position="69"/>
        <end position="94"/>
    </location>
</feature>
<keyword evidence="3 6" id="KW-0812">Transmembrane</keyword>
<evidence type="ECO:0000256" key="1">
    <source>
        <dbReference type="ARBA" id="ARBA00004141"/>
    </source>
</evidence>
<evidence type="ECO:0000256" key="3">
    <source>
        <dbReference type="ARBA" id="ARBA00022692"/>
    </source>
</evidence>
<feature type="transmembrane region" description="Helical" evidence="6">
    <location>
        <begin position="26"/>
        <end position="48"/>
    </location>
</feature>
<dbReference type="GO" id="GO:0005886">
    <property type="term" value="C:plasma membrane"/>
    <property type="evidence" value="ECO:0007669"/>
    <property type="project" value="UniProtKB-SubCell"/>
</dbReference>
<dbReference type="PROSITE" id="PS50928">
    <property type="entry name" value="ABC_TM1"/>
    <property type="match status" value="1"/>
</dbReference>
<dbReference type="AlphaFoldDB" id="A0A402B2F7"/>
<feature type="transmembrane region" description="Helical" evidence="6">
    <location>
        <begin position="138"/>
        <end position="164"/>
    </location>
</feature>
<accession>A0A402B2F7</accession>
<feature type="transmembrane region" description="Helical" evidence="6">
    <location>
        <begin position="184"/>
        <end position="206"/>
    </location>
</feature>
<keyword evidence="4 6" id="KW-1133">Transmembrane helix</keyword>
<evidence type="ECO:0000256" key="6">
    <source>
        <dbReference type="RuleBase" id="RU363032"/>
    </source>
</evidence>
<dbReference type="InterPro" id="IPR000515">
    <property type="entry name" value="MetI-like"/>
</dbReference>
<evidence type="ECO:0000256" key="4">
    <source>
        <dbReference type="ARBA" id="ARBA00022989"/>
    </source>
</evidence>
<dbReference type="RefSeq" id="WP_126626106.1">
    <property type="nucleotide sequence ID" value="NZ_BIFT01000001.1"/>
</dbReference>
<comment type="similarity">
    <text evidence="6">Belongs to the binding-protein-dependent transport system permease family.</text>
</comment>
<evidence type="ECO:0000256" key="5">
    <source>
        <dbReference type="ARBA" id="ARBA00023136"/>
    </source>
</evidence>
<evidence type="ECO:0000313" key="9">
    <source>
        <dbReference type="Proteomes" id="UP000287171"/>
    </source>
</evidence>
<keyword evidence="9" id="KW-1185">Reference proteome</keyword>
<dbReference type="Pfam" id="PF00528">
    <property type="entry name" value="BPD_transp_1"/>
    <property type="match status" value="1"/>
</dbReference>